<dbReference type="InterPro" id="IPR036388">
    <property type="entry name" value="WH-like_DNA-bd_sf"/>
</dbReference>
<dbReference type="InterPro" id="IPR036390">
    <property type="entry name" value="WH_DNA-bd_sf"/>
</dbReference>
<organism evidence="1 2">
    <name type="scientific">Nocardioides marmoribigeumensis</name>
    <dbReference type="NCBI Taxonomy" id="433649"/>
    <lineage>
        <taxon>Bacteria</taxon>
        <taxon>Bacillati</taxon>
        <taxon>Actinomycetota</taxon>
        <taxon>Actinomycetes</taxon>
        <taxon>Propionibacteriales</taxon>
        <taxon>Nocardioidaceae</taxon>
        <taxon>Nocardioides</taxon>
    </lineage>
</organism>
<evidence type="ECO:0000313" key="1">
    <source>
        <dbReference type="EMBL" id="MDR7361916.1"/>
    </source>
</evidence>
<dbReference type="Pfam" id="PF12840">
    <property type="entry name" value="HTH_20"/>
    <property type="match status" value="1"/>
</dbReference>
<accession>A0ABU2BUG7</accession>
<evidence type="ECO:0000313" key="2">
    <source>
        <dbReference type="Proteomes" id="UP001183648"/>
    </source>
</evidence>
<gene>
    <name evidence="1" type="ORF">J2S63_001469</name>
</gene>
<dbReference type="Proteomes" id="UP001183648">
    <property type="component" value="Unassembled WGS sequence"/>
</dbReference>
<sequence length="226" mass="24032">MGDAEQWESVGVLAEPARRRLYEYVAGQPEPVTREQAADALAVPAHSVKFHLDKLAAAGLLEVDYRRVSGRTGPGAGRPAKLYRRSDREVALSVPPRRYDLVGEVLAEAVDRSVRGGVAIDDAVLEVARDIGRELGTAADESAETAALHRTGTVLADHGYEPREDDGELCLTNCPFDRLAADHTELVCGINLALVDGVLDGLSADTLQARLAPQPGLCCVRVGSAG</sequence>
<proteinExistence type="predicted"/>
<reference evidence="1 2" key="1">
    <citation type="submission" date="2023-07" db="EMBL/GenBank/DDBJ databases">
        <title>Sequencing the genomes of 1000 actinobacteria strains.</title>
        <authorList>
            <person name="Klenk H.-P."/>
        </authorList>
    </citation>
    <scope>NUCLEOTIDE SEQUENCE [LARGE SCALE GENOMIC DNA]</scope>
    <source>
        <strain evidence="1 2">DSM 19426</strain>
    </source>
</reference>
<dbReference type="SUPFAM" id="SSF46785">
    <property type="entry name" value="Winged helix' DNA-binding domain"/>
    <property type="match status" value="1"/>
</dbReference>
<keyword evidence="2" id="KW-1185">Reference proteome</keyword>
<dbReference type="EMBL" id="JAVDYG010000001">
    <property type="protein sequence ID" value="MDR7361916.1"/>
    <property type="molecule type" value="Genomic_DNA"/>
</dbReference>
<protein>
    <submittedName>
        <fullName evidence="1">ArsR family transcriptional regulator</fullName>
    </submittedName>
</protein>
<dbReference type="RefSeq" id="WP_310300627.1">
    <property type="nucleotide sequence ID" value="NZ_BAAAPS010000008.1"/>
</dbReference>
<comment type="caution">
    <text evidence="1">The sequence shown here is derived from an EMBL/GenBank/DDBJ whole genome shotgun (WGS) entry which is preliminary data.</text>
</comment>
<name>A0ABU2BUG7_9ACTN</name>
<dbReference type="Gene3D" id="1.10.10.10">
    <property type="entry name" value="Winged helix-like DNA-binding domain superfamily/Winged helix DNA-binding domain"/>
    <property type="match status" value="1"/>
</dbReference>